<dbReference type="RefSeq" id="WP_149729640.1">
    <property type="nucleotide sequence ID" value="NZ_VUJV01000006.1"/>
</dbReference>
<proteinExistence type="inferred from homology"/>
<evidence type="ECO:0000256" key="1">
    <source>
        <dbReference type="ARBA" id="ARBA00001974"/>
    </source>
</evidence>
<dbReference type="GO" id="GO:0003995">
    <property type="term" value="F:acyl-CoA dehydrogenase activity"/>
    <property type="evidence" value="ECO:0007669"/>
    <property type="project" value="InterPro"/>
</dbReference>
<dbReference type="EMBL" id="VUJV01000006">
    <property type="protein sequence ID" value="KAA1416970.1"/>
    <property type="molecule type" value="Genomic_DNA"/>
</dbReference>
<dbReference type="Proteomes" id="UP000325003">
    <property type="component" value="Unassembled WGS sequence"/>
</dbReference>
<evidence type="ECO:0000256" key="6">
    <source>
        <dbReference type="ARBA" id="ARBA00023002"/>
    </source>
</evidence>
<evidence type="ECO:0000313" key="14">
    <source>
        <dbReference type="EMBL" id="KAA1416970.1"/>
    </source>
</evidence>
<feature type="domain" description="Acyl-CoA oxidase/dehydrogenase middle" evidence="12">
    <location>
        <begin position="124"/>
        <end position="219"/>
    </location>
</feature>
<dbReference type="PANTHER" id="PTHR48083:SF20">
    <property type="entry name" value="LONG-CHAIN SPECIFIC ACYL-COA DEHYDROGENASE, MITOCHONDRIAL"/>
    <property type="match status" value="1"/>
</dbReference>
<comment type="cofactor">
    <cofactor evidence="1 10">
        <name>FAD</name>
        <dbReference type="ChEBI" id="CHEBI:57692"/>
    </cofactor>
</comment>
<dbReference type="SUPFAM" id="SSF56645">
    <property type="entry name" value="Acyl-CoA dehydrogenase NM domain-like"/>
    <property type="match status" value="1"/>
</dbReference>
<evidence type="ECO:0000256" key="5">
    <source>
        <dbReference type="ARBA" id="ARBA00022827"/>
    </source>
</evidence>
<comment type="pathway">
    <text evidence="2">Siderophore biosynthesis; mycobactin biosynthesis.</text>
</comment>
<keyword evidence="5 10" id="KW-0274">FAD</keyword>
<dbReference type="Pfam" id="PF00441">
    <property type="entry name" value="Acyl-CoA_dh_1"/>
    <property type="match status" value="1"/>
</dbReference>
<comment type="caution">
    <text evidence="14">The sequence shown here is derived from an EMBL/GenBank/DDBJ whole genome shotgun (WGS) entry which is preliminary data.</text>
</comment>
<reference evidence="14 15" key="2">
    <citation type="submission" date="2019-09" db="EMBL/GenBank/DDBJ databases">
        <authorList>
            <person name="Jin C."/>
        </authorList>
    </citation>
    <scope>NUCLEOTIDE SEQUENCE [LARGE SCALE GENOMIC DNA]</scope>
    <source>
        <strain evidence="14 15">BN130099</strain>
    </source>
</reference>
<evidence type="ECO:0000256" key="7">
    <source>
        <dbReference type="ARBA" id="ARBA00037085"/>
    </source>
</evidence>
<evidence type="ECO:0000256" key="9">
    <source>
        <dbReference type="ARBA" id="ARBA00042660"/>
    </source>
</evidence>
<accession>A0A5B1LB20</accession>
<keyword evidence="4 10" id="KW-0285">Flavoprotein</keyword>
<evidence type="ECO:0000259" key="11">
    <source>
        <dbReference type="Pfam" id="PF00441"/>
    </source>
</evidence>
<dbReference type="InterPro" id="IPR009100">
    <property type="entry name" value="AcylCoA_DH/oxidase_NM_dom_sf"/>
</dbReference>
<dbReference type="PANTHER" id="PTHR48083">
    <property type="entry name" value="MEDIUM-CHAIN SPECIFIC ACYL-COA DEHYDROGENASE, MITOCHONDRIAL-RELATED"/>
    <property type="match status" value="1"/>
</dbReference>
<evidence type="ECO:0000313" key="15">
    <source>
        <dbReference type="Proteomes" id="UP000325003"/>
    </source>
</evidence>
<sequence length="382" mass="41678">MSTTTESTVHELTAVAELAREFFGKEIAPRLDEFVAQGHADRSVYRRAGELGLLCMSIPEEYGGGGGTFAHEAVLVTEQAKVGDSTMQVAVNSGIVPHYLLAYACEEMKRRWLPRLASGEWVGAIAMTEPGTGSDLQGITTKAVREGDEYVISGAKTFITSGYNCDLVIIAAKTDPELGAKGVSLIVAEVSDETPGFQRGRVLKKVGQRGSDTAELFFDGLRVPASHLLGTQEGQGFFQMMEQLPQERLICGVTAAAVIETAVETTLAYTKSRTAFGKPLFDLQNTRFELAECATLAAVVRTFVDDAVAQHVRGELDVKTAAMVKYWTTDQQNQVVDRCLQLHGGYGYMEEYSIARMWTDSRIARIYAGANEVMKDLIARHL</sequence>
<dbReference type="InterPro" id="IPR037069">
    <property type="entry name" value="AcylCoA_DH/ox_N_sf"/>
</dbReference>
<dbReference type="InterPro" id="IPR006091">
    <property type="entry name" value="Acyl-CoA_Oxase/DH_mid-dom"/>
</dbReference>
<dbReference type="SUPFAM" id="SSF47203">
    <property type="entry name" value="Acyl-CoA dehydrogenase C-terminal domain-like"/>
    <property type="match status" value="1"/>
</dbReference>
<dbReference type="Gene3D" id="1.20.140.10">
    <property type="entry name" value="Butyryl-CoA Dehydrogenase, subunit A, domain 3"/>
    <property type="match status" value="1"/>
</dbReference>
<dbReference type="PROSITE" id="PS00073">
    <property type="entry name" value="ACYL_COA_DH_2"/>
    <property type="match status" value="1"/>
</dbReference>
<evidence type="ECO:0000256" key="3">
    <source>
        <dbReference type="ARBA" id="ARBA00009347"/>
    </source>
</evidence>
<dbReference type="GO" id="GO:0005737">
    <property type="term" value="C:cytoplasm"/>
    <property type="evidence" value="ECO:0007669"/>
    <property type="project" value="TreeGrafter"/>
</dbReference>
<dbReference type="Pfam" id="PF02770">
    <property type="entry name" value="Acyl-CoA_dh_M"/>
    <property type="match status" value="1"/>
</dbReference>
<dbReference type="InterPro" id="IPR050741">
    <property type="entry name" value="Acyl-CoA_dehydrogenase"/>
</dbReference>
<gene>
    <name evidence="14" type="ORF">F0U44_17470</name>
</gene>
<dbReference type="Pfam" id="PF02771">
    <property type="entry name" value="Acyl-CoA_dh_N"/>
    <property type="match status" value="1"/>
</dbReference>
<feature type="domain" description="Acyl-CoA dehydrogenase/oxidase C-terminal" evidence="11">
    <location>
        <begin position="234"/>
        <end position="382"/>
    </location>
</feature>
<evidence type="ECO:0000256" key="8">
    <source>
        <dbReference type="ARBA" id="ARBA00040394"/>
    </source>
</evidence>
<evidence type="ECO:0000256" key="10">
    <source>
        <dbReference type="RuleBase" id="RU362125"/>
    </source>
</evidence>
<dbReference type="InterPro" id="IPR009075">
    <property type="entry name" value="AcylCo_DH/oxidase_C"/>
</dbReference>
<evidence type="ECO:0000256" key="2">
    <source>
        <dbReference type="ARBA" id="ARBA00005102"/>
    </source>
</evidence>
<name>A0A5B1LB20_9ACTN</name>
<comment type="function">
    <text evidence="7">Catalyzes the dehydrogenation at the alpha-beta position of ACP-bound acyl chains. This results in the introduction of a double bond in the lipidic chain, which is further transferred to the epsilon-amino group of lysine residue in the mycobactin core by MbtK.</text>
</comment>
<comment type="similarity">
    <text evidence="3 10">Belongs to the acyl-CoA dehydrogenase family.</text>
</comment>
<keyword evidence="15" id="KW-1185">Reference proteome</keyword>
<evidence type="ECO:0000259" key="13">
    <source>
        <dbReference type="Pfam" id="PF02771"/>
    </source>
</evidence>
<dbReference type="GO" id="GO:0033539">
    <property type="term" value="P:fatty acid beta-oxidation using acyl-CoA dehydrogenase"/>
    <property type="evidence" value="ECO:0007669"/>
    <property type="project" value="TreeGrafter"/>
</dbReference>
<feature type="domain" description="Acyl-CoA dehydrogenase/oxidase N-terminal" evidence="13">
    <location>
        <begin position="11"/>
        <end position="120"/>
    </location>
</feature>
<reference evidence="14 15" key="1">
    <citation type="submission" date="2019-09" db="EMBL/GenBank/DDBJ databases">
        <title>Nocardioides panacisoli sp. nov., isolated from the soil of a ginseng field.</title>
        <authorList>
            <person name="Cho C."/>
        </authorList>
    </citation>
    <scope>NUCLEOTIDE SEQUENCE [LARGE SCALE GENOMIC DNA]</scope>
    <source>
        <strain evidence="14 15">BN130099</strain>
    </source>
</reference>
<dbReference type="AlphaFoldDB" id="A0A5B1LB20"/>
<dbReference type="GO" id="GO:0050660">
    <property type="term" value="F:flavin adenine dinucleotide binding"/>
    <property type="evidence" value="ECO:0007669"/>
    <property type="project" value="InterPro"/>
</dbReference>
<dbReference type="Gene3D" id="1.10.540.10">
    <property type="entry name" value="Acyl-CoA dehydrogenase/oxidase, N-terminal domain"/>
    <property type="match status" value="1"/>
</dbReference>
<evidence type="ECO:0000259" key="12">
    <source>
        <dbReference type="Pfam" id="PF02770"/>
    </source>
</evidence>
<dbReference type="FunFam" id="1.20.140.10:FF:000001">
    <property type="entry name" value="Acyl-CoA dehydrogenase"/>
    <property type="match status" value="1"/>
</dbReference>
<dbReference type="InterPro" id="IPR013786">
    <property type="entry name" value="AcylCoA_DH/ox_N"/>
</dbReference>
<dbReference type="FunFam" id="2.40.110.10:FF:000002">
    <property type="entry name" value="Acyl-CoA dehydrogenase fadE12"/>
    <property type="match status" value="1"/>
</dbReference>
<dbReference type="InterPro" id="IPR006089">
    <property type="entry name" value="Acyl-CoA_DH_CS"/>
</dbReference>
<dbReference type="InterPro" id="IPR046373">
    <property type="entry name" value="Acyl-CoA_Oxase/DH_mid-dom_sf"/>
</dbReference>
<evidence type="ECO:0000256" key="4">
    <source>
        <dbReference type="ARBA" id="ARBA00022630"/>
    </source>
</evidence>
<dbReference type="InterPro" id="IPR036250">
    <property type="entry name" value="AcylCo_DH-like_C"/>
</dbReference>
<organism evidence="14 15">
    <name type="scientific">Nocardioides humilatus</name>
    <dbReference type="NCBI Taxonomy" id="2607660"/>
    <lineage>
        <taxon>Bacteria</taxon>
        <taxon>Bacillati</taxon>
        <taxon>Actinomycetota</taxon>
        <taxon>Actinomycetes</taxon>
        <taxon>Propionibacteriales</taxon>
        <taxon>Nocardioidaceae</taxon>
        <taxon>Nocardioides</taxon>
    </lineage>
</organism>
<dbReference type="Gene3D" id="2.40.110.10">
    <property type="entry name" value="Butyryl-CoA Dehydrogenase, subunit A, domain 2"/>
    <property type="match status" value="1"/>
</dbReference>
<keyword evidence="6 10" id="KW-0560">Oxidoreductase</keyword>
<protein>
    <recommendedName>
        <fullName evidence="8">Acyl-[acyl-carrier-protein] dehydrogenase MbtN</fullName>
    </recommendedName>
    <alternativeName>
        <fullName evidence="9">Mycobactin synthase protein N</fullName>
    </alternativeName>
</protein>